<sequence>VSFGPWQCREGDVWNAGRLEATVVAWRESVKLKALVSAVRAGVTDRAVDRVVTCRGGWTVDEGVAIADDVQIDHGVDPVPTDGTGEVGGAQESKLLKVEEHHLDAMLDRFLEKCSRHVDQDRNRSRVVHHAMAQRAV</sequence>
<protein>
    <submittedName>
        <fullName evidence="1">Uncharacterized protein</fullName>
    </submittedName>
</protein>
<accession>A0A381P0N9</accession>
<organism evidence="1">
    <name type="scientific">marine metagenome</name>
    <dbReference type="NCBI Taxonomy" id="408172"/>
    <lineage>
        <taxon>unclassified sequences</taxon>
        <taxon>metagenomes</taxon>
        <taxon>ecological metagenomes</taxon>
    </lineage>
</organism>
<feature type="non-terminal residue" evidence="1">
    <location>
        <position position="1"/>
    </location>
</feature>
<reference evidence="1" key="1">
    <citation type="submission" date="2018-05" db="EMBL/GenBank/DDBJ databases">
        <authorList>
            <person name="Lanie J.A."/>
            <person name="Ng W.-L."/>
            <person name="Kazmierczak K.M."/>
            <person name="Andrzejewski T.M."/>
            <person name="Davidsen T.M."/>
            <person name="Wayne K.J."/>
            <person name="Tettelin H."/>
            <person name="Glass J.I."/>
            <person name="Rusch D."/>
            <person name="Podicherti R."/>
            <person name="Tsui H.-C.T."/>
            <person name="Winkler M.E."/>
        </authorList>
    </citation>
    <scope>NUCLEOTIDE SEQUENCE</scope>
</reference>
<dbReference type="AlphaFoldDB" id="A0A381P0N9"/>
<evidence type="ECO:0000313" key="1">
    <source>
        <dbReference type="EMBL" id="SUZ60485.1"/>
    </source>
</evidence>
<name>A0A381P0N9_9ZZZZ</name>
<gene>
    <name evidence="1" type="ORF">METZ01_LOCUS13339</name>
</gene>
<dbReference type="EMBL" id="UINC01000745">
    <property type="protein sequence ID" value="SUZ60485.1"/>
    <property type="molecule type" value="Genomic_DNA"/>
</dbReference>
<proteinExistence type="predicted"/>